<dbReference type="OrthoDB" id="10025739at2759"/>
<evidence type="ECO:0000256" key="2">
    <source>
        <dbReference type="ARBA" id="ARBA00004496"/>
    </source>
</evidence>
<keyword evidence="4" id="KW-0963">Cytoplasm</keyword>
<organism evidence="7 8">
    <name type="scientific">Pneumocystis murina (strain B123)</name>
    <name type="common">Mouse pneumocystis pneumonia agent</name>
    <name type="synonym">Pneumocystis carinii f. sp. muris</name>
    <dbReference type="NCBI Taxonomy" id="1069680"/>
    <lineage>
        <taxon>Eukaryota</taxon>
        <taxon>Fungi</taxon>
        <taxon>Dikarya</taxon>
        <taxon>Ascomycota</taxon>
        <taxon>Taphrinomycotina</taxon>
        <taxon>Pneumocystomycetes</taxon>
        <taxon>Pneumocystaceae</taxon>
        <taxon>Pneumocystis</taxon>
    </lineage>
</organism>
<dbReference type="GO" id="GO:0005634">
    <property type="term" value="C:nucleus"/>
    <property type="evidence" value="ECO:0007669"/>
    <property type="project" value="UniProtKB-SubCell"/>
</dbReference>
<keyword evidence="8" id="KW-1185">Reference proteome</keyword>
<keyword evidence="5" id="KW-0819">tRNA processing</keyword>
<dbReference type="EMBL" id="AFWA02000011">
    <property type="protein sequence ID" value="EMR09202.1"/>
    <property type="molecule type" value="Genomic_DNA"/>
</dbReference>
<name>M7NPM0_PNEMU</name>
<evidence type="ECO:0000256" key="1">
    <source>
        <dbReference type="ARBA" id="ARBA00004123"/>
    </source>
</evidence>
<dbReference type="RefSeq" id="XP_007874552.1">
    <property type="nucleotide sequence ID" value="XM_007876361.1"/>
</dbReference>
<dbReference type="Proteomes" id="UP000011958">
    <property type="component" value="Unassembled WGS sequence"/>
</dbReference>
<proteinExistence type="inferred from homology"/>
<evidence type="ECO:0000313" key="8">
    <source>
        <dbReference type="Proteomes" id="UP000011958"/>
    </source>
</evidence>
<dbReference type="GO" id="GO:0000408">
    <property type="term" value="C:EKC/KEOPS complex"/>
    <property type="evidence" value="ECO:0007669"/>
    <property type="project" value="TreeGrafter"/>
</dbReference>
<sequence length="89" mass="10140">MSQSFIKFDHIIDISIPFPTEQLASQVAAVLSVDLELKKHLVYREIRVDGLYFSVVFQSNDLKVLRVSVDSFLDNIILIIRTVNECGDL</sequence>
<dbReference type="GO" id="GO:0070525">
    <property type="term" value="P:tRNA threonylcarbamoyladenosine metabolic process"/>
    <property type="evidence" value="ECO:0007669"/>
    <property type="project" value="TreeGrafter"/>
</dbReference>
<dbReference type="STRING" id="1069680.M7NPM0"/>
<evidence type="ECO:0000256" key="4">
    <source>
        <dbReference type="ARBA" id="ARBA00022490"/>
    </source>
</evidence>
<keyword evidence="6" id="KW-0539">Nucleus</keyword>
<dbReference type="GeneID" id="19896231"/>
<dbReference type="AlphaFoldDB" id="M7NPM0"/>
<comment type="subcellular location">
    <subcellularLocation>
        <location evidence="2">Cytoplasm</location>
    </subcellularLocation>
    <subcellularLocation>
        <location evidence="1">Nucleus</location>
    </subcellularLocation>
</comment>
<dbReference type="GO" id="GO:0005737">
    <property type="term" value="C:cytoplasm"/>
    <property type="evidence" value="ECO:0007669"/>
    <property type="project" value="UniProtKB-SubCell"/>
</dbReference>
<dbReference type="PANTHER" id="PTHR31283">
    <property type="entry name" value="EKC/KEOPS COMPLEX SUBUNIT PCC1 FAMILY MEMBER"/>
    <property type="match status" value="1"/>
</dbReference>
<reference evidence="8" key="1">
    <citation type="journal article" date="2016" name="Nat. Commun.">
        <title>Genome analysis of three Pneumocystis species reveals adaptation mechanisms to life exclusively in mammalian hosts.</title>
        <authorList>
            <person name="Ma L."/>
            <person name="Chen Z."/>
            <person name="Huang D.W."/>
            <person name="Kutty G."/>
            <person name="Ishihara M."/>
            <person name="Wang H."/>
            <person name="Abouelleil A."/>
            <person name="Bishop L."/>
            <person name="Davey E."/>
            <person name="Deng R."/>
            <person name="Deng X."/>
            <person name="Fan L."/>
            <person name="Fantoni G."/>
            <person name="Fitzgerald M."/>
            <person name="Gogineni E."/>
            <person name="Goldberg J.M."/>
            <person name="Handley G."/>
            <person name="Hu X."/>
            <person name="Huber C."/>
            <person name="Jiao X."/>
            <person name="Jones K."/>
            <person name="Levin J.Z."/>
            <person name="Liu Y."/>
            <person name="Macdonald P."/>
            <person name="Melnikov A."/>
            <person name="Raley C."/>
            <person name="Sassi M."/>
            <person name="Sherman B.T."/>
            <person name="Song X."/>
            <person name="Sykes S."/>
            <person name="Tran B."/>
            <person name="Walsh L."/>
            <person name="Xia Y."/>
            <person name="Yang J."/>
            <person name="Young S."/>
            <person name="Zeng Q."/>
            <person name="Zheng X."/>
            <person name="Stephens R."/>
            <person name="Nusbaum C."/>
            <person name="Birren B.W."/>
            <person name="Azadi P."/>
            <person name="Lempicki R.A."/>
            <person name="Cuomo C.A."/>
            <person name="Kovacs J.A."/>
        </authorList>
    </citation>
    <scope>NUCLEOTIDE SEQUENCE [LARGE SCALE GENOMIC DNA]</scope>
    <source>
        <strain evidence="8">B123</strain>
    </source>
</reference>
<dbReference type="Gene3D" id="3.30.310.50">
    <property type="entry name" value="Alpha-D-phosphohexomutase, C-terminal domain"/>
    <property type="match status" value="1"/>
</dbReference>
<comment type="caution">
    <text evidence="7">The sequence shown here is derived from an EMBL/GenBank/DDBJ whole genome shotgun (WGS) entry which is preliminary data.</text>
</comment>
<evidence type="ECO:0000313" key="7">
    <source>
        <dbReference type="EMBL" id="EMR09202.1"/>
    </source>
</evidence>
<dbReference type="InterPro" id="IPR015419">
    <property type="entry name" value="CTAG/Pcc1"/>
</dbReference>
<accession>M7NPM0</accession>
<dbReference type="Pfam" id="PF09341">
    <property type="entry name" value="Pcc1"/>
    <property type="match status" value="1"/>
</dbReference>
<evidence type="ECO:0008006" key="9">
    <source>
        <dbReference type="Google" id="ProtNLM"/>
    </source>
</evidence>
<gene>
    <name evidence="7" type="ORF">PNEG_02539</name>
</gene>
<dbReference type="VEuPathDB" id="FungiDB:PNEG_02539"/>
<evidence type="ECO:0000256" key="3">
    <source>
        <dbReference type="ARBA" id="ARBA00007073"/>
    </source>
</evidence>
<comment type="similarity">
    <text evidence="3">Belongs to the CTAG/PCC1 family.</text>
</comment>
<dbReference type="FunFam" id="3.30.310.50:FF:000005">
    <property type="entry name" value="L antigen family member 3"/>
    <property type="match status" value="1"/>
</dbReference>
<evidence type="ECO:0000256" key="5">
    <source>
        <dbReference type="ARBA" id="ARBA00022694"/>
    </source>
</evidence>
<dbReference type="OMA" id="KHLVYRE"/>
<dbReference type="GO" id="GO:0008033">
    <property type="term" value="P:tRNA processing"/>
    <property type="evidence" value="ECO:0007669"/>
    <property type="project" value="UniProtKB-KW"/>
</dbReference>
<evidence type="ECO:0000256" key="6">
    <source>
        <dbReference type="ARBA" id="ARBA00023242"/>
    </source>
</evidence>
<protein>
    <recommendedName>
        <fullName evidence="9">Transcription factor Pcc1</fullName>
    </recommendedName>
</protein>
<dbReference type="PANTHER" id="PTHR31283:SF5">
    <property type="entry name" value="EKC_KEOPS COMPLEX SUBUNIT LAGE3"/>
    <property type="match status" value="1"/>
</dbReference>